<dbReference type="PROSITE" id="PS50035">
    <property type="entry name" value="PLD"/>
    <property type="match status" value="1"/>
</dbReference>
<dbReference type="Gene3D" id="3.30.870.10">
    <property type="entry name" value="Endonuclease Chain A"/>
    <property type="match status" value="1"/>
</dbReference>
<name>A0A7M1QXS5_9ACTO</name>
<dbReference type="Pfam" id="PF13091">
    <property type="entry name" value="PLDc_2"/>
    <property type="match status" value="1"/>
</dbReference>
<evidence type="ECO:0000259" key="1">
    <source>
        <dbReference type="PROSITE" id="PS50035"/>
    </source>
</evidence>
<evidence type="ECO:0000313" key="3">
    <source>
        <dbReference type="Proteomes" id="UP000595053"/>
    </source>
</evidence>
<dbReference type="InterPro" id="IPR025202">
    <property type="entry name" value="PLD-like_dom"/>
</dbReference>
<evidence type="ECO:0000313" key="2">
    <source>
        <dbReference type="EMBL" id="QOR45987.1"/>
    </source>
</evidence>
<gene>
    <name evidence="2" type="ORF">INS88_01815</name>
</gene>
<proteinExistence type="predicted"/>
<sequence>MALIKNPVGAAAKAPESLHDISALMRNAKANVRVHTPYLIADQRMYDVLAGAAAQVPTTIFTNSPFNNANVIGAGAFIIQKNKIKKLSADVLLSSKARSYHGKVFTIDDKLIGVGSFNWDMRSAYINSEVMLVERGREFFAANVGKLDFYEADAYQLQRQPDAGTVLSAVKDAGAAVKGAGAQAANRINHAIYSKTALLTLIVTTLYPFRFLF</sequence>
<dbReference type="AlphaFoldDB" id="A0A7M1QXS5"/>
<protein>
    <recommendedName>
        <fullName evidence="1">PLD phosphodiesterase domain-containing protein</fullName>
    </recommendedName>
</protein>
<dbReference type="EMBL" id="CP063213">
    <property type="protein sequence ID" value="QOR45987.1"/>
    <property type="molecule type" value="Genomic_DNA"/>
</dbReference>
<dbReference type="SMART" id="SM00155">
    <property type="entry name" value="PLDc"/>
    <property type="match status" value="1"/>
</dbReference>
<dbReference type="PANTHER" id="PTHR21248:SF22">
    <property type="entry name" value="PHOSPHOLIPASE D"/>
    <property type="match status" value="1"/>
</dbReference>
<dbReference type="Proteomes" id="UP000595053">
    <property type="component" value="Chromosome"/>
</dbReference>
<organism evidence="2 3">
    <name type="scientific">Trueperella pecoris</name>
    <dbReference type="NCBI Taxonomy" id="2733571"/>
    <lineage>
        <taxon>Bacteria</taxon>
        <taxon>Bacillati</taxon>
        <taxon>Actinomycetota</taxon>
        <taxon>Actinomycetes</taxon>
        <taxon>Actinomycetales</taxon>
        <taxon>Actinomycetaceae</taxon>
        <taxon>Trueperella</taxon>
    </lineage>
</organism>
<accession>A0A7M1QXS5</accession>
<keyword evidence="3" id="KW-1185">Reference proteome</keyword>
<dbReference type="SUPFAM" id="SSF56024">
    <property type="entry name" value="Phospholipase D/nuclease"/>
    <property type="match status" value="1"/>
</dbReference>
<dbReference type="InterPro" id="IPR001736">
    <property type="entry name" value="PLipase_D/transphosphatidylase"/>
</dbReference>
<reference evidence="2 3" key="1">
    <citation type="submission" date="2020-10" db="EMBL/GenBank/DDBJ databases">
        <title>Trueperella pecoris sp. nov. isolated from bovine and porcine specimens.</title>
        <authorList>
            <person name="Schoenecker L."/>
            <person name="Schnydrig P."/>
            <person name="Brodard I."/>
            <person name="Thomann A."/>
            <person name="Hemphill A."/>
            <person name="Rodriguez-Campos S."/>
            <person name="Perreten V."/>
            <person name="Jores J."/>
            <person name="Kittl S."/>
        </authorList>
    </citation>
    <scope>NUCLEOTIDE SEQUENCE [LARGE SCALE GENOMIC DNA]</scope>
    <source>
        <strain evidence="2 3">15A0121</strain>
    </source>
</reference>
<dbReference type="GO" id="GO:0030572">
    <property type="term" value="F:phosphatidyltransferase activity"/>
    <property type="evidence" value="ECO:0007669"/>
    <property type="project" value="UniProtKB-ARBA"/>
</dbReference>
<dbReference type="GO" id="GO:0032049">
    <property type="term" value="P:cardiolipin biosynthetic process"/>
    <property type="evidence" value="ECO:0007669"/>
    <property type="project" value="UniProtKB-ARBA"/>
</dbReference>
<dbReference type="RefSeq" id="WP_197551411.1">
    <property type="nucleotide sequence ID" value="NZ_CP063213.1"/>
</dbReference>
<feature type="domain" description="PLD phosphodiesterase" evidence="1">
    <location>
        <begin position="96"/>
        <end position="123"/>
    </location>
</feature>
<dbReference type="PANTHER" id="PTHR21248">
    <property type="entry name" value="CARDIOLIPIN SYNTHASE"/>
    <property type="match status" value="1"/>
</dbReference>